<dbReference type="InParanoid" id="A0A165TH12"/>
<feature type="region of interest" description="Disordered" evidence="1">
    <location>
        <begin position="39"/>
        <end position="60"/>
    </location>
</feature>
<accession>A0A165TH12</accession>
<dbReference type="AlphaFoldDB" id="A0A165TH12"/>
<reference evidence="2 3" key="1">
    <citation type="journal article" date="2016" name="Mol. Biol. Evol.">
        <title>Comparative Genomics of Early-Diverging Mushroom-Forming Fungi Provides Insights into the Origins of Lignocellulose Decay Capabilities.</title>
        <authorList>
            <person name="Nagy L.G."/>
            <person name="Riley R."/>
            <person name="Tritt A."/>
            <person name="Adam C."/>
            <person name="Daum C."/>
            <person name="Floudas D."/>
            <person name="Sun H."/>
            <person name="Yadav J.S."/>
            <person name="Pangilinan J."/>
            <person name="Larsson K.H."/>
            <person name="Matsuura K."/>
            <person name="Barry K."/>
            <person name="Labutti K."/>
            <person name="Kuo R."/>
            <person name="Ohm R.A."/>
            <person name="Bhattacharya S.S."/>
            <person name="Shirouzu T."/>
            <person name="Yoshinaga Y."/>
            <person name="Martin F.M."/>
            <person name="Grigoriev I.V."/>
            <person name="Hibbett D.S."/>
        </authorList>
    </citation>
    <scope>NUCLEOTIDE SEQUENCE [LARGE SCALE GENOMIC DNA]</scope>
    <source>
        <strain evidence="2 3">HHB14362 ss-1</strain>
    </source>
</reference>
<keyword evidence="3" id="KW-1185">Reference proteome</keyword>
<gene>
    <name evidence="2" type="ORF">NEOLEDRAFT_1131635</name>
</gene>
<dbReference type="EMBL" id="KV425565">
    <property type="protein sequence ID" value="KZT26653.1"/>
    <property type="molecule type" value="Genomic_DNA"/>
</dbReference>
<dbReference type="Proteomes" id="UP000076761">
    <property type="component" value="Unassembled WGS sequence"/>
</dbReference>
<organism evidence="2 3">
    <name type="scientific">Neolentinus lepideus HHB14362 ss-1</name>
    <dbReference type="NCBI Taxonomy" id="1314782"/>
    <lineage>
        <taxon>Eukaryota</taxon>
        <taxon>Fungi</taxon>
        <taxon>Dikarya</taxon>
        <taxon>Basidiomycota</taxon>
        <taxon>Agaricomycotina</taxon>
        <taxon>Agaricomycetes</taxon>
        <taxon>Gloeophyllales</taxon>
        <taxon>Gloeophyllaceae</taxon>
        <taxon>Neolentinus</taxon>
    </lineage>
</organism>
<evidence type="ECO:0000313" key="2">
    <source>
        <dbReference type="EMBL" id="KZT26653.1"/>
    </source>
</evidence>
<sequence length="94" mass="10312">MDGLWTVAFLGMTSLKRINGTSSECCALSCDGCDNNHRGRAGHVTSSPSPMRNIEADTDDQYSSNARADGLYMVRMNETPGLRRPLFPSSILER</sequence>
<evidence type="ECO:0000256" key="1">
    <source>
        <dbReference type="SAM" id="MobiDB-lite"/>
    </source>
</evidence>
<name>A0A165TH12_9AGAM</name>
<protein>
    <submittedName>
        <fullName evidence="2">Uncharacterized protein</fullName>
    </submittedName>
</protein>
<proteinExistence type="predicted"/>
<evidence type="ECO:0000313" key="3">
    <source>
        <dbReference type="Proteomes" id="UP000076761"/>
    </source>
</evidence>